<evidence type="ECO:0000313" key="2">
    <source>
        <dbReference type="EMBL" id="BDR81140.1"/>
    </source>
</evidence>
<feature type="domain" description="DUF1659" evidence="1">
    <location>
        <begin position="2"/>
        <end position="71"/>
    </location>
</feature>
<reference evidence="3 4" key="1">
    <citation type="submission" date="2018-06" db="EMBL/GenBank/DDBJ databases">
        <title>Genome conservation of Clostridium tetani.</title>
        <authorList>
            <person name="Bruggemann H."/>
            <person name="Popoff M.R."/>
        </authorList>
    </citation>
    <scope>NUCLEOTIDE SEQUENCE [LARGE SCALE GENOMIC DNA]</scope>
    <source>
        <strain evidence="3 4">2017.061</strain>
    </source>
</reference>
<dbReference type="Pfam" id="PF07872">
    <property type="entry name" value="DUF1659"/>
    <property type="match status" value="1"/>
</dbReference>
<dbReference type="EMBL" id="QMAP01000004">
    <property type="protein sequence ID" value="RXI49300.1"/>
    <property type="molecule type" value="Genomic_DNA"/>
</dbReference>
<dbReference type="Proteomes" id="UP000290921">
    <property type="component" value="Unassembled WGS sequence"/>
</dbReference>
<dbReference type="GeneID" id="24254548"/>
<protein>
    <submittedName>
        <fullName evidence="3">DUF1659 domain-containing protein</fullName>
    </submittedName>
</protein>
<gene>
    <name evidence="3" type="ORF">DP130_04380</name>
    <name evidence="2" type="ORF">K234311028_13860</name>
</gene>
<dbReference type="InterPro" id="IPR012454">
    <property type="entry name" value="DUF1659"/>
</dbReference>
<dbReference type="AlphaFoldDB" id="A0A4Q0VDL0"/>
<evidence type="ECO:0000313" key="3">
    <source>
        <dbReference type="EMBL" id="RXI49300.1"/>
    </source>
</evidence>
<reference evidence="2 5" key="2">
    <citation type="submission" date="2022-09" db="EMBL/GenBank/DDBJ databases">
        <title>complete genome sequences of Clostridium tetani str. KHSU-234311-028 isolated from soil.</title>
        <authorList>
            <person name="Sekizuka T."/>
            <person name="Shitada C."/>
            <person name="Takahashi M."/>
            <person name="Kuroda M."/>
        </authorList>
    </citation>
    <scope>NUCLEOTIDE SEQUENCE [LARGE SCALE GENOMIC DNA]</scope>
    <source>
        <strain evidence="2 5">KHSU-234311-028</strain>
    </source>
</reference>
<sequence>MAVTTDTYATNLVLELDLGVDEKGKQKRKNKAVFKIDVLAGNEDLYAIGEAVSKVLKYPMISISRVNKNLILG</sequence>
<accession>A0A4Q0VDL0</accession>
<dbReference type="EMBL" id="AP026818">
    <property type="protein sequence ID" value="BDR81140.1"/>
    <property type="molecule type" value="Genomic_DNA"/>
</dbReference>
<proteinExistence type="predicted"/>
<name>A0A4Q0VDL0_CLOTA</name>
<organism evidence="3 4">
    <name type="scientific">Clostridium tetani</name>
    <dbReference type="NCBI Taxonomy" id="1513"/>
    <lineage>
        <taxon>Bacteria</taxon>
        <taxon>Bacillati</taxon>
        <taxon>Bacillota</taxon>
        <taxon>Clostridia</taxon>
        <taxon>Eubacteriales</taxon>
        <taxon>Clostridiaceae</taxon>
        <taxon>Clostridium</taxon>
    </lineage>
</organism>
<dbReference type="Proteomes" id="UP001321763">
    <property type="component" value="Chromosome"/>
</dbReference>
<evidence type="ECO:0000259" key="1">
    <source>
        <dbReference type="Pfam" id="PF07872"/>
    </source>
</evidence>
<dbReference type="RefSeq" id="WP_023438360.1">
    <property type="nucleotide sequence ID" value="NZ_AP026806.1"/>
</dbReference>
<evidence type="ECO:0000313" key="5">
    <source>
        <dbReference type="Proteomes" id="UP001321763"/>
    </source>
</evidence>
<evidence type="ECO:0000313" key="4">
    <source>
        <dbReference type="Proteomes" id="UP000290921"/>
    </source>
</evidence>